<feature type="compositionally biased region" description="Basic and acidic residues" evidence="1">
    <location>
        <begin position="144"/>
        <end position="155"/>
    </location>
</feature>
<dbReference type="VEuPathDB" id="CryptoDB:Cvel_21825"/>
<dbReference type="AlphaFoldDB" id="A0A0G4GGP4"/>
<feature type="compositionally biased region" description="Basic and acidic residues" evidence="1">
    <location>
        <begin position="473"/>
        <end position="484"/>
    </location>
</feature>
<gene>
    <name evidence="2" type="ORF">Cvel_21825</name>
</gene>
<feature type="region of interest" description="Disordered" evidence="1">
    <location>
        <begin position="287"/>
        <end position="321"/>
    </location>
</feature>
<feature type="compositionally biased region" description="Low complexity" evidence="1">
    <location>
        <begin position="449"/>
        <end position="458"/>
    </location>
</feature>
<proteinExistence type="predicted"/>
<organism evidence="2">
    <name type="scientific">Chromera velia CCMP2878</name>
    <dbReference type="NCBI Taxonomy" id="1169474"/>
    <lineage>
        <taxon>Eukaryota</taxon>
        <taxon>Sar</taxon>
        <taxon>Alveolata</taxon>
        <taxon>Colpodellida</taxon>
        <taxon>Chromeraceae</taxon>
        <taxon>Chromera</taxon>
    </lineage>
</organism>
<dbReference type="InterPro" id="IPR027443">
    <property type="entry name" value="IPNS-like_sf"/>
</dbReference>
<feature type="region of interest" description="Disordered" evidence="1">
    <location>
        <begin position="473"/>
        <end position="500"/>
    </location>
</feature>
<feature type="region of interest" description="Disordered" evidence="1">
    <location>
        <begin position="519"/>
        <end position="613"/>
    </location>
</feature>
<evidence type="ECO:0000313" key="2">
    <source>
        <dbReference type="EMBL" id="CEM28806.1"/>
    </source>
</evidence>
<accession>A0A0G4GGP4</accession>
<name>A0A0G4GGP4_9ALVE</name>
<evidence type="ECO:0000256" key="1">
    <source>
        <dbReference type="SAM" id="MobiDB-lite"/>
    </source>
</evidence>
<feature type="region of interest" description="Disordered" evidence="1">
    <location>
        <begin position="143"/>
        <end position="164"/>
    </location>
</feature>
<sequence>MPCLSFPVLSLQASSGECHTEDAELSKFLCSTLIRHGFVVLSLSSEDPATDALQKCSRAFDRFFTNRNEGTLTVTGRRSSGAVGGAGTSGKPPRQPFSHRRTFLEDRAAPGTGFRHWCGLHAPSSAKEVFRVANSVLIPFNVEDPQRQQQSEEKGSGTQNISGSVCVSGPGGPSLVQGQRGGAGLGNSLHKEHLKPSDECAGALPAGALLDIPVILSQPFPCAELRKAAGQAFRVLQTLGLRLLVCILSRLKFDPSSPLPVLADCDATQAMRVGVLSSVRAAQRDGQGWVGSLKGPRSEEEEEEREGGQAKIEADPNNCSLPPSVPPVMTTGNGTESPTDADCFSATDLEGHRALAARAVALRLLCPPSPAASPMRRTSRGDVHLPEEEEVSVSTRRKEKAVTLPGPAESPCAGLSSPPRASVPIVEVEGRDQNDREGPARSKRRRIAPSPTSESSLLSLLSSPLDIFYYPNRKSERNTSREPGEVEEENLDPHRDPGLLTLVPLPEVPGLCVGTPPFLHSHSPSHSEMSRHKDSLRQQPLCQASPLDTCKRMGSSETKRKEDEESEEPPSPFFSSEAAVEEQRETEGPREAQRHDQQGPEAPQPRGVVFQEGDGEGGDCRHCPLPVEACLLADGAAPFQTVVVFPGRALEAISGGVFPALWHSVRRDPDRRPRLSTVFELRPHAAWAPYLS</sequence>
<feature type="compositionally biased region" description="Basic and acidic residues" evidence="1">
    <location>
        <begin position="581"/>
        <end position="598"/>
    </location>
</feature>
<feature type="region of interest" description="Disordered" evidence="1">
    <location>
        <begin position="74"/>
        <end position="98"/>
    </location>
</feature>
<dbReference type="Gene3D" id="2.60.120.330">
    <property type="entry name" value="B-lactam Antibiotic, Isopenicillin N Synthase, Chain"/>
    <property type="match status" value="1"/>
</dbReference>
<protein>
    <submittedName>
        <fullName evidence="2">Uncharacterized protein</fullName>
    </submittedName>
</protein>
<feature type="region of interest" description="Disordered" evidence="1">
    <location>
        <begin position="369"/>
        <end position="458"/>
    </location>
</feature>
<feature type="compositionally biased region" description="Basic and acidic residues" evidence="1">
    <location>
        <begin position="428"/>
        <end position="440"/>
    </location>
</feature>
<dbReference type="EMBL" id="CDMZ01001195">
    <property type="protein sequence ID" value="CEM28806.1"/>
    <property type="molecule type" value="Genomic_DNA"/>
</dbReference>
<reference evidence="2" key="1">
    <citation type="submission" date="2014-11" db="EMBL/GenBank/DDBJ databases">
        <authorList>
            <person name="Otto D Thomas"/>
            <person name="Naeem Raeece"/>
        </authorList>
    </citation>
    <scope>NUCLEOTIDE SEQUENCE</scope>
</reference>